<comment type="caution">
    <text evidence="2">The sequence shown here is derived from an EMBL/GenBank/DDBJ whole genome shotgun (WGS) entry which is preliminary data.</text>
</comment>
<dbReference type="InterPro" id="IPR036047">
    <property type="entry name" value="F-box-like_dom_sf"/>
</dbReference>
<sequence length="490" mass="55595">MFSITSEYPRKLFVVLFVPLAPYKLSSDLLVIDMESGEAQVVPDSDYRAIQERLDTQKVFPTGYLTRPAINTIPVEILSQIFWYFQPEAHVCLLPDIPPLALFIGVCRHWRAVALNTPSLWSTIVLNNPKRIHLTMVHQWLERSTSCPLTLSLTLDNYEVLRWNTAERILSIFTQYLHRWKSIFLSFTNFPIHSRSPLLQLPISRTAAPLLEKVNIRNRRSFTPEANERFWKAIGAYDSVRHVIRIEASEDPKLSLPNLLGAPWANLILLTAQFAVDDACMDFLSGCQALEGLKILSLVRTSASLHPRSRIRLPSLHTLSYSSSEPFGLPSLLDQLELPALTSLTLNEWHCGHSWIDMLESSACQLKTMRISEQPSAEADIPDLLLSSSLQYLEEFRGYMRFSPAGSIIQALTWKSGTRSLPSLRRLDLTIGTFEDGLLSAMLTSRLDHFCCALQQVSLNLRLARKWGDISTDFGFVKDLSVDGLDFSYR</sequence>
<dbReference type="RefSeq" id="XP_043006614.1">
    <property type="nucleotide sequence ID" value="XM_043156802.1"/>
</dbReference>
<accession>A0A9P7RUQ8</accession>
<reference evidence="2" key="1">
    <citation type="journal article" date="2021" name="Genome Biol. Evol.">
        <title>The assembled and annotated genome of the fairy-ring fungus Marasmius oreades.</title>
        <authorList>
            <person name="Hiltunen M."/>
            <person name="Ament-Velasquez S.L."/>
            <person name="Johannesson H."/>
        </authorList>
    </citation>
    <scope>NUCLEOTIDE SEQUENCE</scope>
    <source>
        <strain evidence="2">03SP1</strain>
    </source>
</reference>
<dbReference type="EMBL" id="CM032187">
    <property type="protein sequence ID" value="KAG7090144.1"/>
    <property type="molecule type" value="Genomic_DNA"/>
</dbReference>
<dbReference type="SUPFAM" id="SSF81383">
    <property type="entry name" value="F-box domain"/>
    <property type="match status" value="1"/>
</dbReference>
<dbReference type="SUPFAM" id="SSF52047">
    <property type="entry name" value="RNI-like"/>
    <property type="match status" value="1"/>
</dbReference>
<dbReference type="Gene3D" id="1.20.1280.50">
    <property type="match status" value="1"/>
</dbReference>
<evidence type="ECO:0000313" key="2">
    <source>
        <dbReference type="EMBL" id="KAG7090144.1"/>
    </source>
</evidence>
<organism evidence="2 3">
    <name type="scientific">Marasmius oreades</name>
    <name type="common">fairy-ring Marasmius</name>
    <dbReference type="NCBI Taxonomy" id="181124"/>
    <lineage>
        <taxon>Eukaryota</taxon>
        <taxon>Fungi</taxon>
        <taxon>Dikarya</taxon>
        <taxon>Basidiomycota</taxon>
        <taxon>Agaricomycotina</taxon>
        <taxon>Agaricomycetes</taxon>
        <taxon>Agaricomycetidae</taxon>
        <taxon>Agaricales</taxon>
        <taxon>Marasmiineae</taxon>
        <taxon>Marasmiaceae</taxon>
        <taxon>Marasmius</taxon>
    </lineage>
</organism>
<dbReference type="OrthoDB" id="3217549at2759"/>
<evidence type="ECO:0000313" key="3">
    <source>
        <dbReference type="Proteomes" id="UP001049176"/>
    </source>
</evidence>
<evidence type="ECO:0000259" key="1">
    <source>
        <dbReference type="Pfam" id="PF12937"/>
    </source>
</evidence>
<name>A0A9P7RUQ8_9AGAR</name>
<dbReference type="GeneID" id="66080827"/>
<dbReference type="KEGG" id="more:E1B28_011752"/>
<dbReference type="Pfam" id="PF12937">
    <property type="entry name" value="F-box-like"/>
    <property type="match status" value="1"/>
</dbReference>
<dbReference type="InterPro" id="IPR001810">
    <property type="entry name" value="F-box_dom"/>
</dbReference>
<protein>
    <recommendedName>
        <fullName evidence="1">F-box domain-containing protein</fullName>
    </recommendedName>
</protein>
<dbReference type="Proteomes" id="UP001049176">
    <property type="component" value="Chromosome 7"/>
</dbReference>
<feature type="domain" description="F-box" evidence="1">
    <location>
        <begin position="70"/>
        <end position="126"/>
    </location>
</feature>
<proteinExistence type="predicted"/>
<dbReference type="AlphaFoldDB" id="A0A9P7RUQ8"/>
<gene>
    <name evidence="2" type="ORF">E1B28_011752</name>
</gene>
<keyword evidence="3" id="KW-1185">Reference proteome</keyword>